<dbReference type="AlphaFoldDB" id="M2SL38"/>
<feature type="compositionally biased region" description="Polar residues" evidence="1">
    <location>
        <begin position="211"/>
        <end position="227"/>
    </location>
</feature>
<evidence type="ECO:0000256" key="1">
    <source>
        <dbReference type="SAM" id="MobiDB-lite"/>
    </source>
</evidence>
<feature type="region of interest" description="Disordered" evidence="1">
    <location>
        <begin position="58"/>
        <end position="230"/>
    </location>
</feature>
<proteinExistence type="predicted"/>
<keyword evidence="3" id="KW-1185">Reference proteome</keyword>
<dbReference type="HOGENOM" id="CLU_839393_0_0_1"/>
<dbReference type="KEGG" id="bsc:COCSADRAFT_191253"/>
<reference evidence="3" key="2">
    <citation type="journal article" date="2013" name="PLoS Genet.">
        <title>Comparative genome structure, secondary metabolite, and effector coding capacity across Cochliobolus pathogens.</title>
        <authorList>
            <person name="Condon B.J."/>
            <person name="Leng Y."/>
            <person name="Wu D."/>
            <person name="Bushley K.E."/>
            <person name="Ohm R.A."/>
            <person name="Otillar R."/>
            <person name="Martin J."/>
            <person name="Schackwitz W."/>
            <person name="Grimwood J."/>
            <person name="MohdZainudin N."/>
            <person name="Xue C."/>
            <person name="Wang R."/>
            <person name="Manning V.A."/>
            <person name="Dhillon B."/>
            <person name="Tu Z.J."/>
            <person name="Steffenson B.J."/>
            <person name="Salamov A."/>
            <person name="Sun H."/>
            <person name="Lowry S."/>
            <person name="LaButti K."/>
            <person name="Han J."/>
            <person name="Copeland A."/>
            <person name="Lindquist E."/>
            <person name="Barry K."/>
            <person name="Schmutz J."/>
            <person name="Baker S.E."/>
            <person name="Ciuffetti L.M."/>
            <person name="Grigoriev I.V."/>
            <person name="Zhong S."/>
            <person name="Turgeon B.G."/>
        </authorList>
    </citation>
    <scope>NUCLEOTIDE SEQUENCE [LARGE SCALE GENOMIC DNA]</scope>
    <source>
        <strain evidence="3">ND90Pr / ATCC 201652</strain>
    </source>
</reference>
<protein>
    <submittedName>
        <fullName evidence="2">Uncharacterized protein</fullName>
    </submittedName>
</protein>
<reference evidence="2 3" key="1">
    <citation type="journal article" date="2012" name="PLoS Pathog.">
        <title>Diverse lifestyles and strategies of plant pathogenesis encoded in the genomes of eighteen Dothideomycetes fungi.</title>
        <authorList>
            <person name="Ohm R.A."/>
            <person name="Feau N."/>
            <person name="Henrissat B."/>
            <person name="Schoch C.L."/>
            <person name="Horwitz B.A."/>
            <person name="Barry K.W."/>
            <person name="Condon B.J."/>
            <person name="Copeland A.C."/>
            <person name="Dhillon B."/>
            <person name="Glaser F."/>
            <person name="Hesse C.N."/>
            <person name="Kosti I."/>
            <person name="LaButti K."/>
            <person name="Lindquist E.A."/>
            <person name="Lucas S."/>
            <person name="Salamov A.A."/>
            <person name="Bradshaw R.E."/>
            <person name="Ciuffetti L."/>
            <person name="Hamelin R.C."/>
            <person name="Kema G.H.J."/>
            <person name="Lawrence C."/>
            <person name="Scott J.A."/>
            <person name="Spatafora J.W."/>
            <person name="Turgeon B.G."/>
            <person name="de Wit P.J.G.M."/>
            <person name="Zhong S."/>
            <person name="Goodwin S.B."/>
            <person name="Grigoriev I.V."/>
        </authorList>
    </citation>
    <scope>NUCLEOTIDE SEQUENCE [LARGE SCALE GENOMIC DNA]</scope>
    <source>
        <strain evidence="3">ND90Pr / ATCC 201652</strain>
    </source>
</reference>
<name>M2SL38_COCSN</name>
<evidence type="ECO:0000313" key="2">
    <source>
        <dbReference type="EMBL" id="EMD62995.1"/>
    </source>
</evidence>
<sequence>MGSQRRLTRVSSESSPSPCSPKCPALAALLNTPKRGRSFTLDRRQTIVSQQDSFQIVAASQGDRAGSPVSRRATMGESSTLRQSVLPSSPSVLPRTPQSTTAFPLSPYLERLSSPSGGASDFIRRVQQSGRSNRDTASIPPPTIPRRSLIPVRAQQDTTSSRSQGSSSNQRSQYNPFSTKNTTESRAQEGYGRSTIACEDTFDENNRTRRSGSQEGLQKPQESSSVSPLERYLASSEIDFGSLLSRRSSSVSADSSLSFNPTQNPMSATSPPGARLGKQRLDEGTQSQLRTHFSHLRPRPHSLTPFPSAPSSSAESEGAIPPDQSPPVGPS</sequence>
<feature type="region of interest" description="Disordered" evidence="1">
    <location>
        <begin position="1"/>
        <end position="23"/>
    </location>
</feature>
<feature type="compositionally biased region" description="Low complexity" evidence="1">
    <location>
        <begin position="155"/>
        <end position="173"/>
    </location>
</feature>
<accession>M2SL38</accession>
<feature type="region of interest" description="Disordered" evidence="1">
    <location>
        <begin position="244"/>
        <end position="331"/>
    </location>
</feature>
<feature type="compositionally biased region" description="Polar residues" evidence="1">
    <location>
        <begin position="174"/>
        <end position="185"/>
    </location>
</feature>
<dbReference type="EMBL" id="KB445645">
    <property type="protein sequence ID" value="EMD62995.1"/>
    <property type="molecule type" value="Genomic_DNA"/>
</dbReference>
<feature type="compositionally biased region" description="Low complexity" evidence="1">
    <location>
        <begin position="244"/>
        <end position="258"/>
    </location>
</feature>
<evidence type="ECO:0000313" key="3">
    <source>
        <dbReference type="Proteomes" id="UP000016934"/>
    </source>
</evidence>
<dbReference type="RefSeq" id="XP_007701271.1">
    <property type="nucleotide sequence ID" value="XM_007703081.1"/>
</dbReference>
<feature type="compositionally biased region" description="Low complexity" evidence="1">
    <location>
        <begin position="11"/>
        <end position="23"/>
    </location>
</feature>
<organism evidence="2 3">
    <name type="scientific">Cochliobolus sativus (strain ND90Pr / ATCC 201652)</name>
    <name type="common">Common root rot and spot blotch fungus</name>
    <name type="synonym">Bipolaris sorokiniana</name>
    <dbReference type="NCBI Taxonomy" id="665912"/>
    <lineage>
        <taxon>Eukaryota</taxon>
        <taxon>Fungi</taxon>
        <taxon>Dikarya</taxon>
        <taxon>Ascomycota</taxon>
        <taxon>Pezizomycotina</taxon>
        <taxon>Dothideomycetes</taxon>
        <taxon>Pleosporomycetidae</taxon>
        <taxon>Pleosporales</taxon>
        <taxon>Pleosporineae</taxon>
        <taxon>Pleosporaceae</taxon>
        <taxon>Bipolaris</taxon>
    </lineage>
</organism>
<dbReference type="Proteomes" id="UP000016934">
    <property type="component" value="Unassembled WGS sequence"/>
</dbReference>
<feature type="compositionally biased region" description="Low complexity" evidence="1">
    <location>
        <begin position="84"/>
        <end position="94"/>
    </location>
</feature>
<dbReference type="GeneID" id="19133754"/>
<gene>
    <name evidence="2" type="ORF">COCSADRAFT_191253</name>
</gene>
<dbReference type="OrthoDB" id="10519176at2759"/>
<feature type="compositionally biased region" description="Polar residues" evidence="1">
    <location>
        <begin position="259"/>
        <end position="270"/>
    </location>
</feature>